<evidence type="ECO:0000313" key="2">
    <source>
        <dbReference type="Proteomes" id="UP001489897"/>
    </source>
</evidence>
<proteinExistence type="predicted"/>
<sequence length="144" mass="14866">MTWLGDYTVYGDLPVTYTDSQIEGVSAGVVQLFMAAAGFIGDSVVTLLSTDPTSSVANPQEPGCQLCKCDLLLAFPDAVEPAATEMMIASGLAYYASGMGLPGNVILTLNWSSTTVTLGTPTVPQFPMMSSAALGNTTASADLQ</sequence>
<comment type="caution">
    <text evidence="1">The sequence shown here is derived from an EMBL/GenBank/DDBJ whole genome shotgun (WGS) entry which is preliminary data.</text>
</comment>
<dbReference type="Proteomes" id="UP001489897">
    <property type="component" value="Unassembled WGS sequence"/>
</dbReference>
<evidence type="ECO:0000313" key="1">
    <source>
        <dbReference type="EMBL" id="MEM5424713.1"/>
    </source>
</evidence>
<gene>
    <name evidence="1" type="ORF">VSR73_27055</name>
</gene>
<organism evidence="1 2">
    <name type="scientific">Paraburkholderia ferrariae</name>
    <dbReference type="NCBI Taxonomy" id="386056"/>
    <lineage>
        <taxon>Bacteria</taxon>
        <taxon>Pseudomonadati</taxon>
        <taxon>Pseudomonadota</taxon>
        <taxon>Betaproteobacteria</taxon>
        <taxon>Burkholderiales</taxon>
        <taxon>Burkholderiaceae</taxon>
        <taxon>Paraburkholderia</taxon>
    </lineage>
</organism>
<protein>
    <submittedName>
        <fullName evidence="1">Uncharacterized protein</fullName>
    </submittedName>
</protein>
<dbReference type="RefSeq" id="WP_342948954.1">
    <property type="nucleotide sequence ID" value="NZ_JAYMRV010000009.1"/>
</dbReference>
<reference evidence="1 2" key="1">
    <citation type="submission" date="2024-01" db="EMBL/GenBank/DDBJ databases">
        <title>The diversity of rhizobia nodulating Mimosa spp. in eleven states of Brazil covering several biomes is determined by host plant, location, and edaphic factors.</title>
        <authorList>
            <person name="Rouws L."/>
            <person name="Barauna A."/>
            <person name="Beukes C."/>
            <person name="De Faria S.M."/>
            <person name="Gross E."/>
            <person name="Dos Reis Junior F.B."/>
            <person name="Simon M."/>
            <person name="Maluk M."/>
            <person name="Odee D.W."/>
            <person name="Kenicer G."/>
            <person name="Young J.P.W."/>
            <person name="Reis V.M."/>
            <person name="Zilli J."/>
            <person name="James E.K."/>
        </authorList>
    </citation>
    <scope>NUCLEOTIDE SEQUENCE [LARGE SCALE GENOMIC DNA]</scope>
    <source>
        <strain evidence="1 2">JPY167</strain>
    </source>
</reference>
<accession>A0ABU9RXE3</accession>
<keyword evidence="2" id="KW-1185">Reference proteome</keyword>
<dbReference type="EMBL" id="JAYMRV010000009">
    <property type="protein sequence ID" value="MEM5424713.1"/>
    <property type="molecule type" value="Genomic_DNA"/>
</dbReference>
<name>A0ABU9RXE3_9BURK</name>